<dbReference type="Proteomes" id="UP000626109">
    <property type="component" value="Unassembled WGS sequence"/>
</dbReference>
<dbReference type="SUPFAM" id="SSF47473">
    <property type="entry name" value="EF-hand"/>
    <property type="match status" value="1"/>
</dbReference>
<dbReference type="AlphaFoldDB" id="A0A813J2U1"/>
<dbReference type="CDD" id="cd00051">
    <property type="entry name" value="EFh"/>
    <property type="match status" value="1"/>
</dbReference>
<evidence type="ECO:0000259" key="2">
    <source>
        <dbReference type="PROSITE" id="PS50222"/>
    </source>
</evidence>
<dbReference type="GO" id="GO:0005509">
    <property type="term" value="F:calcium ion binding"/>
    <property type="evidence" value="ECO:0007669"/>
    <property type="project" value="InterPro"/>
</dbReference>
<dbReference type="PROSITE" id="PS50222">
    <property type="entry name" value="EF_HAND_2"/>
    <property type="match status" value="2"/>
</dbReference>
<feature type="domain" description="EF-hand" evidence="2">
    <location>
        <begin position="40"/>
        <end position="75"/>
    </location>
</feature>
<evidence type="ECO:0000256" key="1">
    <source>
        <dbReference type="ARBA" id="ARBA00022837"/>
    </source>
</evidence>
<dbReference type="InterPro" id="IPR011992">
    <property type="entry name" value="EF-hand-dom_pair"/>
</dbReference>
<evidence type="ECO:0000313" key="3">
    <source>
        <dbReference type="EMBL" id="CAE8662617.1"/>
    </source>
</evidence>
<feature type="non-terminal residue" evidence="3">
    <location>
        <position position="185"/>
    </location>
</feature>
<gene>
    <name evidence="3" type="ORF">PGLA2088_LOCUS14957</name>
</gene>
<accession>A0A813J2U1</accession>
<organism evidence="3 4">
    <name type="scientific">Polarella glacialis</name>
    <name type="common">Dinoflagellate</name>
    <dbReference type="NCBI Taxonomy" id="89957"/>
    <lineage>
        <taxon>Eukaryota</taxon>
        <taxon>Sar</taxon>
        <taxon>Alveolata</taxon>
        <taxon>Dinophyceae</taxon>
        <taxon>Suessiales</taxon>
        <taxon>Suessiaceae</taxon>
        <taxon>Polarella</taxon>
    </lineage>
</organism>
<dbReference type="InterPro" id="IPR002048">
    <property type="entry name" value="EF_hand_dom"/>
</dbReference>
<reference evidence="3" key="1">
    <citation type="submission" date="2021-02" db="EMBL/GenBank/DDBJ databases">
        <authorList>
            <person name="Dougan E. K."/>
            <person name="Rhodes N."/>
            <person name="Thang M."/>
            <person name="Chan C."/>
        </authorList>
    </citation>
    <scope>NUCLEOTIDE SEQUENCE</scope>
</reference>
<sequence>SFLPPAEDGGLPPCCLYPEFPAAIGKKQMFALMSEVQPGLSMPEFEARFRRIDNDGSGMIEFDEFVTWVRDDEVQVVGVSSRKMTFEELAANFGEDVVCIQYCYKCFQDALPEGAVCTYPREPYGCDESECWQLVGVLTPNKQRKDFDKDFAAIDVNKKGSLTFDEFLEILDFEDLPAELRKPPA</sequence>
<feature type="domain" description="EF-hand" evidence="2">
    <location>
        <begin position="142"/>
        <end position="177"/>
    </location>
</feature>
<dbReference type="SMART" id="SM00054">
    <property type="entry name" value="EFh"/>
    <property type="match status" value="2"/>
</dbReference>
<evidence type="ECO:0000313" key="4">
    <source>
        <dbReference type="Proteomes" id="UP000626109"/>
    </source>
</evidence>
<dbReference type="PROSITE" id="PS00018">
    <property type="entry name" value="EF_HAND_1"/>
    <property type="match status" value="1"/>
</dbReference>
<name>A0A813J2U1_POLGL</name>
<comment type="caution">
    <text evidence="3">The sequence shown here is derived from an EMBL/GenBank/DDBJ whole genome shotgun (WGS) entry which is preliminary data.</text>
</comment>
<keyword evidence="1" id="KW-0106">Calcium</keyword>
<dbReference type="Pfam" id="PF13202">
    <property type="entry name" value="EF-hand_5"/>
    <property type="match status" value="2"/>
</dbReference>
<proteinExistence type="predicted"/>
<dbReference type="EMBL" id="CAJNNW010018255">
    <property type="protein sequence ID" value="CAE8662617.1"/>
    <property type="molecule type" value="Genomic_DNA"/>
</dbReference>
<protein>
    <recommendedName>
        <fullName evidence="2">EF-hand domain-containing protein</fullName>
    </recommendedName>
</protein>
<dbReference type="Gene3D" id="1.10.238.10">
    <property type="entry name" value="EF-hand"/>
    <property type="match status" value="2"/>
</dbReference>
<dbReference type="InterPro" id="IPR018247">
    <property type="entry name" value="EF_Hand_1_Ca_BS"/>
</dbReference>